<dbReference type="RefSeq" id="XP_030649862.1">
    <property type="nucleotide sequence ID" value="XM_030794002.1"/>
</dbReference>
<feature type="transmembrane region" description="Helical" evidence="14">
    <location>
        <begin position="148"/>
        <end position="173"/>
    </location>
</feature>
<evidence type="ECO:0000256" key="9">
    <source>
        <dbReference type="ARBA" id="ARBA00022927"/>
    </source>
</evidence>
<evidence type="ECO:0000256" key="3">
    <source>
        <dbReference type="ARBA" id="ARBA00004653"/>
    </source>
</evidence>
<keyword evidence="8" id="KW-0931">ER-Golgi transport</keyword>
<name>A0A6J2X0D8_CHACN</name>
<feature type="transmembrane region" description="Helical" evidence="14">
    <location>
        <begin position="12"/>
        <end position="32"/>
    </location>
</feature>
<evidence type="ECO:0000256" key="5">
    <source>
        <dbReference type="ARBA" id="ARBA00022448"/>
    </source>
</evidence>
<evidence type="ECO:0000256" key="7">
    <source>
        <dbReference type="ARBA" id="ARBA00022824"/>
    </source>
</evidence>
<dbReference type="InParanoid" id="A0A6J2X0D8"/>
<evidence type="ECO:0000256" key="14">
    <source>
        <dbReference type="SAM" id="Phobius"/>
    </source>
</evidence>
<keyword evidence="9" id="KW-0653">Protein transport</keyword>
<keyword evidence="11 14" id="KW-0472">Membrane</keyword>
<evidence type="ECO:0000256" key="1">
    <source>
        <dbReference type="ARBA" id="ARBA00004129"/>
    </source>
</evidence>
<evidence type="ECO:0000313" key="16">
    <source>
        <dbReference type="RefSeq" id="XP_030649862.1"/>
    </source>
</evidence>
<keyword evidence="5" id="KW-0813">Transport</keyword>
<feature type="transmembrane region" description="Helical" evidence="14">
    <location>
        <begin position="65"/>
        <end position="82"/>
    </location>
</feature>
<comment type="subcellular location">
    <subcellularLocation>
        <location evidence="1">Cytoplasmic vesicle</location>
        <location evidence="1">COPI-coated vesicle membrane</location>
        <topology evidence="1">Multi-pass membrane protein</topology>
    </subcellularLocation>
    <subcellularLocation>
        <location evidence="2">Endoplasmic reticulum membrane</location>
        <topology evidence="2">Multi-pass membrane protein</topology>
    </subcellularLocation>
    <subcellularLocation>
        <location evidence="3">Golgi apparatus membrane</location>
        <topology evidence="3">Multi-pass membrane protein</topology>
    </subcellularLocation>
</comment>
<feature type="transmembrane region" description="Helical" evidence="14">
    <location>
        <begin position="179"/>
        <end position="202"/>
    </location>
</feature>
<dbReference type="GeneID" id="115829835"/>
<dbReference type="PROSITE" id="PS00951">
    <property type="entry name" value="ER_LUMEN_RECEPTOR_1"/>
    <property type="match status" value="1"/>
</dbReference>
<evidence type="ECO:0000256" key="6">
    <source>
        <dbReference type="ARBA" id="ARBA00022692"/>
    </source>
</evidence>
<gene>
    <name evidence="16" type="primary">LOC115829835</name>
</gene>
<dbReference type="OrthoDB" id="7694678at2759"/>
<keyword evidence="6 14" id="KW-0812">Transmembrane</keyword>
<dbReference type="GO" id="GO:0030663">
    <property type="term" value="C:COPI-coated vesicle membrane"/>
    <property type="evidence" value="ECO:0007669"/>
    <property type="project" value="UniProtKB-SubCell"/>
</dbReference>
<organism evidence="15 16">
    <name type="scientific">Chanos chanos</name>
    <name type="common">Milkfish</name>
    <name type="synonym">Mugil chanos</name>
    <dbReference type="NCBI Taxonomy" id="29144"/>
    <lineage>
        <taxon>Eukaryota</taxon>
        <taxon>Metazoa</taxon>
        <taxon>Chordata</taxon>
        <taxon>Craniata</taxon>
        <taxon>Vertebrata</taxon>
        <taxon>Euteleostomi</taxon>
        <taxon>Actinopterygii</taxon>
        <taxon>Neopterygii</taxon>
        <taxon>Teleostei</taxon>
        <taxon>Ostariophysi</taxon>
        <taxon>Gonorynchiformes</taxon>
        <taxon>Chanidae</taxon>
        <taxon>Chanos</taxon>
    </lineage>
</organism>
<keyword evidence="13" id="KW-0968">Cytoplasmic vesicle</keyword>
<dbReference type="GO" id="GO:0006621">
    <property type="term" value="P:protein retention in ER lumen"/>
    <property type="evidence" value="ECO:0007669"/>
    <property type="project" value="InterPro"/>
</dbReference>
<evidence type="ECO:0000256" key="11">
    <source>
        <dbReference type="ARBA" id="ARBA00023136"/>
    </source>
</evidence>
<reference evidence="16" key="1">
    <citation type="submission" date="2025-08" db="UniProtKB">
        <authorList>
            <consortium name="RefSeq"/>
        </authorList>
    </citation>
    <scope>IDENTIFICATION</scope>
</reference>
<evidence type="ECO:0000256" key="4">
    <source>
        <dbReference type="ARBA" id="ARBA00010120"/>
    </source>
</evidence>
<keyword evidence="15" id="KW-1185">Reference proteome</keyword>
<dbReference type="PRINTS" id="PR00660">
    <property type="entry name" value="ERLUMENR"/>
</dbReference>
<dbReference type="GO" id="GO:0005789">
    <property type="term" value="C:endoplasmic reticulum membrane"/>
    <property type="evidence" value="ECO:0007669"/>
    <property type="project" value="UniProtKB-SubCell"/>
</dbReference>
<sequence>MLVLRIEADVSHVLAIIILFVRFVSLKSCVGLSGKSQMLYALVFTTRYLDLFTSFISVYNTVMKVLLIFTSYLAAFLIYVVFRSSYDSRRDSFPLAFLLVPMALLSLLVNNRMDAVEICWQFSLWLESVAIVPQLCMIATGGRIDTMIVLYLFFLGSYRALYVVRWVLTYYYVGYVDSLLLSAGVLQTAVYCGFYLYCTGVLSRMLPERVKRLLTSRFSTLNLRPSRKDNSILAVLNPVKKNADISVYHIPYQSLGTSPCKASA</sequence>
<evidence type="ECO:0000256" key="12">
    <source>
        <dbReference type="ARBA" id="ARBA00023170"/>
    </source>
</evidence>
<dbReference type="InterPro" id="IPR000133">
    <property type="entry name" value="ER_ret_rcpt"/>
</dbReference>
<proteinExistence type="inferred from homology"/>
<evidence type="ECO:0000256" key="13">
    <source>
        <dbReference type="ARBA" id="ARBA00023329"/>
    </source>
</evidence>
<dbReference type="Pfam" id="PF00810">
    <property type="entry name" value="ER_lumen_recept"/>
    <property type="match status" value="1"/>
</dbReference>
<keyword evidence="12 16" id="KW-0675">Receptor</keyword>
<evidence type="ECO:0000256" key="10">
    <source>
        <dbReference type="ARBA" id="ARBA00022989"/>
    </source>
</evidence>
<protein>
    <submittedName>
        <fullName evidence="16">ER lumen protein-retaining receptor 2</fullName>
    </submittedName>
</protein>
<dbReference type="GO" id="GO:0046923">
    <property type="term" value="F:ER retention sequence binding"/>
    <property type="evidence" value="ECO:0007669"/>
    <property type="project" value="InterPro"/>
</dbReference>
<dbReference type="PANTHER" id="PTHR10585">
    <property type="entry name" value="ER LUMEN PROTEIN RETAINING RECEPTOR"/>
    <property type="match status" value="1"/>
</dbReference>
<comment type="similarity">
    <text evidence="4">Belongs to the ERD2 family.</text>
</comment>
<keyword evidence="10 14" id="KW-1133">Transmembrane helix</keyword>
<dbReference type="GO" id="GO:0016192">
    <property type="term" value="P:vesicle-mediated transport"/>
    <property type="evidence" value="ECO:0007669"/>
    <property type="project" value="UniProtKB-KW"/>
</dbReference>
<accession>A0A6J2X0D8</accession>
<evidence type="ECO:0000313" key="15">
    <source>
        <dbReference type="Proteomes" id="UP000504632"/>
    </source>
</evidence>
<dbReference type="GO" id="GO:0015031">
    <property type="term" value="P:protein transport"/>
    <property type="evidence" value="ECO:0007669"/>
    <property type="project" value="UniProtKB-KW"/>
</dbReference>
<dbReference type="GO" id="GO:0000139">
    <property type="term" value="C:Golgi membrane"/>
    <property type="evidence" value="ECO:0007669"/>
    <property type="project" value="UniProtKB-SubCell"/>
</dbReference>
<feature type="transmembrane region" description="Helical" evidence="14">
    <location>
        <begin position="94"/>
        <end position="110"/>
    </location>
</feature>
<dbReference type="Proteomes" id="UP000504632">
    <property type="component" value="Chromosome 16"/>
</dbReference>
<keyword evidence="7" id="KW-0256">Endoplasmic reticulum</keyword>
<evidence type="ECO:0000256" key="2">
    <source>
        <dbReference type="ARBA" id="ARBA00004477"/>
    </source>
</evidence>
<dbReference type="AlphaFoldDB" id="A0A6J2X0D8"/>
<evidence type="ECO:0000256" key="8">
    <source>
        <dbReference type="ARBA" id="ARBA00022892"/>
    </source>
</evidence>